<dbReference type="EMBL" id="LRGB01013849">
    <property type="protein sequence ID" value="KZR99367.1"/>
    <property type="molecule type" value="Genomic_DNA"/>
</dbReference>
<evidence type="ECO:0000313" key="2">
    <source>
        <dbReference type="Proteomes" id="UP000076858"/>
    </source>
</evidence>
<keyword evidence="2" id="KW-1185">Reference proteome</keyword>
<accession>A0A164GUC5</accession>
<evidence type="ECO:0000313" key="1">
    <source>
        <dbReference type="EMBL" id="KZR99367.1"/>
    </source>
</evidence>
<proteinExistence type="predicted"/>
<name>A0A164GUC5_9CRUS</name>
<gene>
    <name evidence="1" type="ORF">APZ42_004792</name>
</gene>
<reference evidence="1 2" key="1">
    <citation type="submission" date="2016-03" db="EMBL/GenBank/DDBJ databases">
        <title>EvidentialGene: Evidence-directed Construction of Genes on Genomes.</title>
        <authorList>
            <person name="Gilbert D.G."/>
            <person name="Choi J.-H."/>
            <person name="Mockaitis K."/>
            <person name="Colbourne J."/>
            <person name="Pfrender M."/>
        </authorList>
    </citation>
    <scope>NUCLEOTIDE SEQUENCE [LARGE SCALE GENOMIC DNA]</scope>
    <source>
        <strain evidence="1 2">Xinb3</strain>
        <tissue evidence="1">Complete organism</tissue>
    </source>
</reference>
<sequence length="46" mass="5646">MKKWEGYTLTTFVKIREKRYLLESNEIFPVHSKLNGDFKSNWLFHL</sequence>
<dbReference type="Proteomes" id="UP000076858">
    <property type="component" value="Unassembled WGS sequence"/>
</dbReference>
<protein>
    <submittedName>
        <fullName evidence="1">Uncharacterized protein</fullName>
    </submittedName>
</protein>
<comment type="caution">
    <text evidence="1">The sequence shown here is derived from an EMBL/GenBank/DDBJ whole genome shotgun (WGS) entry which is preliminary data.</text>
</comment>
<dbReference type="AlphaFoldDB" id="A0A164GUC5"/>
<organism evidence="1 2">
    <name type="scientific">Daphnia magna</name>
    <dbReference type="NCBI Taxonomy" id="35525"/>
    <lineage>
        <taxon>Eukaryota</taxon>
        <taxon>Metazoa</taxon>
        <taxon>Ecdysozoa</taxon>
        <taxon>Arthropoda</taxon>
        <taxon>Crustacea</taxon>
        <taxon>Branchiopoda</taxon>
        <taxon>Diplostraca</taxon>
        <taxon>Cladocera</taxon>
        <taxon>Anomopoda</taxon>
        <taxon>Daphniidae</taxon>
        <taxon>Daphnia</taxon>
    </lineage>
</organism>